<dbReference type="EMBL" id="GECZ01030044">
    <property type="protein sequence ID" value="JAS39725.1"/>
    <property type="molecule type" value="Transcribed_RNA"/>
</dbReference>
<protein>
    <recommendedName>
        <fullName evidence="2">ATP-dependent DNA helicase</fullName>
    </recommendedName>
</protein>
<evidence type="ECO:0000313" key="1">
    <source>
        <dbReference type="EMBL" id="JAS39725.1"/>
    </source>
</evidence>
<accession>A0A1B6EP78</accession>
<feature type="non-terminal residue" evidence="1">
    <location>
        <position position="1"/>
    </location>
</feature>
<dbReference type="PANTHER" id="PTHR10492:SF57">
    <property type="entry name" value="ATP-DEPENDENT DNA HELICASE"/>
    <property type="match status" value="1"/>
</dbReference>
<dbReference type="AlphaFoldDB" id="A0A1B6EP78"/>
<reference evidence="1" key="1">
    <citation type="submission" date="2015-11" db="EMBL/GenBank/DDBJ databases">
        <title>De novo transcriptome assembly of four potential Pierce s Disease insect vectors from Arizona vineyards.</title>
        <authorList>
            <person name="Tassone E.E."/>
        </authorList>
    </citation>
    <scope>NUCLEOTIDE SEQUENCE</scope>
</reference>
<evidence type="ECO:0008006" key="2">
    <source>
        <dbReference type="Google" id="ProtNLM"/>
    </source>
</evidence>
<name>A0A1B6EP78_9HEMI</name>
<dbReference type="PANTHER" id="PTHR10492">
    <property type="match status" value="1"/>
</dbReference>
<proteinExistence type="predicted"/>
<sequence length="109" mass="12238">ERIGVQLESDNVFYNKCLLSLEHLVTSISHQTLEQFGLPSPSPLSDSSTLNREHLKELSYNNVHLSEFVTENIPKLNEEQKTVYDEVMVSVETEAGRLFFLDAPGGTGK</sequence>
<organism evidence="1">
    <name type="scientific">Cuerna arida</name>
    <dbReference type="NCBI Taxonomy" id="1464854"/>
    <lineage>
        <taxon>Eukaryota</taxon>
        <taxon>Metazoa</taxon>
        <taxon>Ecdysozoa</taxon>
        <taxon>Arthropoda</taxon>
        <taxon>Hexapoda</taxon>
        <taxon>Insecta</taxon>
        <taxon>Pterygota</taxon>
        <taxon>Neoptera</taxon>
        <taxon>Paraneoptera</taxon>
        <taxon>Hemiptera</taxon>
        <taxon>Auchenorrhyncha</taxon>
        <taxon>Membracoidea</taxon>
        <taxon>Cicadellidae</taxon>
        <taxon>Cicadellinae</taxon>
        <taxon>Proconiini</taxon>
        <taxon>Cuerna</taxon>
    </lineage>
</organism>
<feature type="non-terminal residue" evidence="1">
    <location>
        <position position="109"/>
    </location>
</feature>
<gene>
    <name evidence="1" type="ORF">g.1236</name>
</gene>